<dbReference type="Proteomes" id="UP000319663">
    <property type="component" value="Unassembled WGS sequence"/>
</dbReference>
<reference evidence="1 2" key="1">
    <citation type="submission" date="2019-06" db="EMBL/GenBank/DDBJ databases">
        <title>Wine fermentation using esterase from Monascus purpureus.</title>
        <authorList>
            <person name="Geng C."/>
            <person name="Zhang Y."/>
        </authorList>
    </citation>
    <scope>NUCLEOTIDE SEQUENCE [LARGE SCALE GENOMIC DNA]</scope>
    <source>
        <strain evidence="1">HQ1</strain>
    </source>
</reference>
<proteinExistence type="predicted"/>
<name>A0A507QNQ1_MONPU</name>
<protein>
    <submittedName>
        <fullName evidence="1">Uncharacterized protein</fullName>
    </submittedName>
</protein>
<gene>
    <name evidence="1" type="ORF">MPDQ_000936</name>
</gene>
<evidence type="ECO:0000313" key="1">
    <source>
        <dbReference type="EMBL" id="TQB70109.1"/>
    </source>
</evidence>
<dbReference type="EMBL" id="VIFY01000121">
    <property type="protein sequence ID" value="TQB70109.1"/>
    <property type="molecule type" value="Genomic_DNA"/>
</dbReference>
<evidence type="ECO:0000313" key="2">
    <source>
        <dbReference type="Proteomes" id="UP000319663"/>
    </source>
</evidence>
<accession>A0A507QNQ1</accession>
<organism evidence="1 2">
    <name type="scientific">Monascus purpureus</name>
    <name type="common">Red mold</name>
    <name type="synonym">Monascus anka</name>
    <dbReference type="NCBI Taxonomy" id="5098"/>
    <lineage>
        <taxon>Eukaryota</taxon>
        <taxon>Fungi</taxon>
        <taxon>Dikarya</taxon>
        <taxon>Ascomycota</taxon>
        <taxon>Pezizomycotina</taxon>
        <taxon>Eurotiomycetes</taxon>
        <taxon>Eurotiomycetidae</taxon>
        <taxon>Eurotiales</taxon>
        <taxon>Aspergillaceae</taxon>
        <taxon>Monascus</taxon>
    </lineage>
</organism>
<keyword evidence="2" id="KW-1185">Reference proteome</keyword>
<sequence>MPPIIQAATTYDAADTLDVLLSEGVDPNLRPDVDLDALPNEIFAHPHIRDGCGNTVPRYLADCSNINSDGLTESGLYSGLNIELRHDDRRSSAPRELLYMFLKRGVDVRARNNERLTAVRILLDTGRTWLEKTRMVLRQSVA</sequence>
<comment type="caution">
    <text evidence="1">The sequence shown here is derived from an EMBL/GenBank/DDBJ whole genome shotgun (WGS) entry which is preliminary data.</text>
</comment>
<dbReference type="AlphaFoldDB" id="A0A507QNQ1"/>